<keyword evidence="1" id="KW-0812">Transmembrane</keyword>
<feature type="transmembrane region" description="Helical" evidence="1">
    <location>
        <begin position="44"/>
        <end position="66"/>
    </location>
</feature>
<keyword evidence="3" id="KW-1185">Reference proteome</keyword>
<proteinExistence type="predicted"/>
<dbReference type="Proteomes" id="UP001549036">
    <property type="component" value="Unassembled WGS sequence"/>
</dbReference>
<accession>A0ABV2HXJ8</accession>
<feature type="transmembrane region" description="Helical" evidence="1">
    <location>
        <begin position="12"/>
        <end position="32"/>
    </location>
</feature>
<gene>
    <name evidence="2" type="ORF">ABID26_004235</name>
</gene>
<sequence length="74" mass="7381">MALIELGSRFKGTALVAGNAAFALMWGVGGVVGPPGAGALMQAIGPVGLPAVIAGLDALLVGFGSYRSLQRRRS</sequence>
<keyword evidence="1" id="KW-0472">Membrane</keyword>
<evidence type="ECO:0008006" key="4">
    <source>
        <dbReference type="Google" id="ProtNLM"/>
    </source>
</evidence>
<keyword evidence="1" id="KW-1133">Transmembrane helix</keyword>
<dbReference type="EMBL" id="JBEPLM010000008">
    <property type="protein sequence ID" value="MET3594827.1"/>
    <property type="molecule type" value="Genomic_DNA"/>
</dbReference>
<name>A0ABV2HXJ8_9HYPH</name>
<reference evidence="2 3" key="1">
    <citation type="submission" date="2024-06" db="EMBL/GenBank/DDBJ databases">
        <title>Genomic Encyclopedia of Type Strains, Phase IV (KMG-IV): sequencing the most valuable type-strain genomes for metagenomic binning, comparative biology and taxonomic classification.</title>
        <authorList>
            <person name="Goeker M."/>
        </authorList>
    </citation>
    <scope>NUCLEOTIDE SEQUENCE [LARGE SCALE GENOMIC DNA]</scope>
    <source>
        <strain evidence="2 3">DSM 29846</strain>
    </source>
</reference>
<organism evidence="2 3">
    <name type="scientific">Mesorhizobium shonense</name>
    <dbReference type="NCBI Taxonomy" id="1209948"/>
    <lineage>
        <taxon>Bacteria</taxon>
        <taxon>Pseudomonadati</taxon>
        <taxon>Pseudomonadota</taxon>
        <taxon>Alphaproteobacteria</taxon>
        <taxon>Hyphomicrobiales</taxon>
        <taxon>Phyllobacteriaceae</taxon>
        <taxon>Mesorhizobium</taxon>
    </lineage>
</organism>
<evidence type="ECO:0000256" key="1">
    <source>
        <dbReference type="SAM" id="Phobius"/>
    </source>
</evidence>
<evidence type="ECO:0000313" key="2">
    <source>
        <dbReference type="EMBL" id="MET3594827.1"/>
    </source>
</evidence>
<evidence type="ECO:0000313" key="3">
    <source>
        <dbReference type="Proteomes" id="UP001549036"/>
    </source>
</evidence>
<comment type="caution">
    <text evidence="2">The sequence shown here is derived from an EMBL/GenBank/DDBJ whole genome shotgun (WGS) entry which is preliminary data.</text>
</comment>
<protein>
    <recommendedName>
        <fullName evidence="4">MFS transporter</fullName>
    </recommendedName>
</protein>